<accession>A0A1Q6DTS0</accession>
<organism evidence="2 3">
    <name type="scientific">Methanohalarchaeum thermophilum</name>
    <dbReference type="NCBI Taxonomy" id="1903181"/>
    <lineage>
        <taxon>Archaea</taxon>
        <taxon>Methanobacteriati</taxon>
        <taxon>Methanobacteriota</taxon>
        <taxon>Methanonatronarchaeia</taxon>
        <taxon>Methanonatronarchaeales</taxon>
        <taxon>Methanonatronarchaeaceae</taxon>
        <taxon>Candidatus Methanohalarchaeum</taxon>
    </lineage>
</organism>
<keyword evidence="3" id="KW-1185">Reference proteome</keyword>
<keyword evidence="1" id="KW-1133">Transmembrane helix</keyword>
<dbReference type="Proteomes" id="UP000185744">
    <property type="component" value="Unassembled WGS sequence"/>
</dbReference>
<protein>
    <submittedName>
        <fullName evidence="2">Uncharacterized protein</fullName>
    </submittedName>
</protein>
<dbReference type="InParanoid" id="A0A1Q6DTS0"/>
<evidence type="ECO:0000256" key="1">
    <source>
        <dbReference type="SAM" id="Phobius"/>
    </source>
</evidence>
<name>A0A1Q6DTS0_METT1</name>
<feature type="transmembrane region" description="Helical" evidence="1">
    <location>
        <begin position="48"/>
        <end position="75"/>
    </location>
</feature>
<keyword evidence="1" id="KW-0812">Transmembrane</keyword>
<comment type="caution">
    <text evidence="2">The sequence shown here is derived from an EMBL/GenBank/DDBJ whole genome shotgun (WGS) entry which is preliminary data.</text>
</comment>
<evidence type="ECO:0000313" key="3">
    <source>
        <dbReference type="Proteomes" id="UP000185744"/>
    </source>
</evidence>
<dbReference type="EMBL" id="MSDW01000001">
    <property type="protein sequence ID" value="OKY77761.1"/>
    <property type="molecule type" value="Genomic_DNA"/>
</dbReference>
<evidence type="ECO:0000313" key="2">
    <source>
        <dbReference type="EMBL" id="OKY77761.1"/>
    </source>
</evidence>
<proteinExistence type="predicted"/>
<reference evidence="2" key="1">
    <citation type="submission" date="2016-12" db="EMBL/GenBank/DDBJ databases">
        <title>Discovery of methanogenic haloarchaea.</title>
        <authorList>
            <person name="Sorokin D.Y."/>
            <person name="Makarova K.S."/>
            <person name="Abbas B."/>
            <person name="Ferrer M."/>
            <person name="Golyshin P.N."/>
        </authorList>
    </citation>
    <scope>NUCLEOTIDE SEQUENCE [LARGE SCALE GENOMIC DNA]</scope>
    <source>
        <strain evidence="2">HMET1</strain>
    </source>
</reference>
<sequence length="81" mass="8701">MGFKDNLMVGLFVLGLSGIGGVLGTFLYRAMDFIPLDPVIKLLPSQVVGIISMGLFDYVLVGFFSSILVLVILFAHAAYTS</sequence>
<feature type="transmembrane region" description="Helical" evidence="1">
    <location>
        <begin position="7"/>
        <end position="28"/>
    </location>
</feature>
<dbReference type="AlphaFoldDB" id="A0A1Q6DTS0"/>
<dbReference type="STRING" id="1903181.BTN85_0230"/>
<gene>
    <name evidence="2" type="ORF">BTN85_0230</name>
</gene>
<keyword evidence="1" id="KW-0472">Membrane</keyword>